<evidence type="ECO:0000256" key="1">
    <source>
        <dbReference type="SAM" id="MobiDB-lite"/>
    </source>
</evidence>
<accession>A0A392U8S6</accession>
<evidence type="ECO:0000313" key="3">
    <source>
        <dbReference type="Proteomes" id="UP000265520"/>
    </source>
</evidence>
<organism evidence="2 3">
    <name type="scientific">Trifolium medium</name>
    <dbReference type="NCBI Taxonomy" id="97028"/>
    <lineage>
        <taxon>Eukaryota</taxon>
        <taxon>Viridiplantae</taxon>
        <taxon>Streptophyta</taxon>
        <taxon>Embryophyta</taxon>
        <taxon>Tracheophyta</taxon>
        <taxon>Spermatophyta</taxon>
        <taxon>Magnoliopsida</taxon>
        <taxon>eudicotyledons</taxon>
        <taxon>Gunneridae</taxon>
        <taxon>Pentapetalae</taxon>
        <taxon>rosids</taxon>
        <taxon>fabids</taxon>
        <taxon>Fabales</taxon>
        <taxon>Fabaceae</taxon>
        <taxon>Papilionoideae</taxon>
        <taxon>50 kb inversion clade</taxon>
        <taxon>NPAAA clade</taxon>
        <taxon>Hologalegina</taxon>
        <taxon>IRL clade</taxon>
        <taxon>Trifolieae</taxon>
        <taxon>Trifolium</taxon>
    </lineage>
</organism>
<feature type="non-terminal residue" evidence="2">
    <location>
        <position position="1"/>
    </location>
</feature>
<feature type="compositionally biased region" description="Basic and acidic residues" evidence="1">
    <location>
        <begin position="39"/>
        <end position="57"/>
    </location>
</feature>
<reference evidence="2 3" key="1">
    <citation type="journal article" date="2018" name="Front. Plant Sci.">
        <title>Red Clover (Trifolium pratense) and Zigzag Clover (T. medium) - A Picture of Genomic Similarities and Differences.</title>
        <authorList>
            <person name="Dluhosova J."/>
            <person name="Istvanek J."/>
            <person name="Nedelnik J."/>
            <person name="Repkova J."/>
        </authorList>
    </citation>
    <scope>NUCLEOTIDE SEQUENCE [LARGE SCALE GENOMIC DNA]</scope>
    <source>
        <strain evidence="3">cv. 10/8</strain>
        <tissue evidence="2">Leaf</tissue>
    </source>
</reference>
<dbReference type="Proteomes" id="UP000265520">
    <property type="component" value="Unassembled WGS sequence"/>
</dbReference>
<feature type="region of interest" description="Disordered" evidence="1">
    <location>
        <begin position="1"/>
        <end position="80"/>
    </location>
</feature>
<protein>
    <submittedName>
        <fullName evidence="2">Uncharacterized protein</fullName>
    </submittedName>
</protein>
<keyword evidence="3" id="KW-1185">Reference proteome</keyword>
<feature type="compositionally biased region" description="Polar residues" evidence="1">
    <location>
        <begin position="64"/>
        <end position="80"/>
    </location>
</feature>
<comment type="caution">
    <text evidence="2">The sequence shown here is derived from an EMBL/GenBank/DDBJ whole genome shotgun (WGS) entry which is preliminary data.</text>
</comment>
<dbReference type="EMBL" id="LXQA010765273">
    <property type="protein sequence ID" value="MCI69909.1"/>
    <property type="molecule type" value="Genomic_DNA"/>
</dbReference>
<name>A0A392U8S6_9FABA</name>
<feature type="non-terminal residue" evidence="2">
    <location>
        <position position="80"/>
    </location>
</feature>
<evidence type="ECO:0000313" key="2">
    <source>
        <dbReference type="EMBL" id="MCI69909.1"/>
    </source>
</evidence>
<sequence>SEIRNSVTPTTDGGDIPKIDGDTDVGNMVDHASQSLNEKTLETDAGKNVETSGTHEDVVEEDSVPTTPVDNTVSNQLQET</sequence>
<feature type="compositionally biased region" description="Polar residues" evidence="1">
    <location>
        <begin position="1"/>
        <end position="11"/>
    </location>
</feature>
<proteinExistence type="predicted"/>
<dbReference type="AlphaFoldDB" id="A0A392U8S6"/>